<feature type="region of interest" description="Disordered" evidence="1">
    <location>
        <begin position="1"/>
        <end position="49"/>
    </location>
</feature>
<evidence type="ECO:0000313" key="2">
    <source>
        <dbReference type="EMBL" id="CBA06028.1"/>
    </source>
</evidence>
<feature type="region of interest" description="Disordered" evidence="1">
    <location>
        <begin position="64"/>
        <end position="104"/>
    </location>
</feature>
<feature type="compositionally biased region" description="Polar residues" evidence="1">
    <location>
        <begin position="26"/>
        <end position="38"/>
    </location>
</feature>
<dbReference type="AlphaFoldDB" id="C6SIF6"/>
<sequence length="139" mass="14825">MPPKPSRTGKRSKPHRPKGRLKTHSLKQTSFQTASKTHSAAPPCKRSTNAISASSATIPACAAPSPNCGFGSKTKPNRTPCPNTKTATCSNAASPSPKPHTGGDRTSARILIVIVKVGWLEKIVQMNFNSMVKRLAFSF</sequence>
<evidence type="ECO:0000256" key="1">
    <source>
        <dbReference type="SAM" id="MobiDB-lite"/>
    </source>
</evidence>
<gene>
    <name evidence="2" type="ORF">NMW_0726</name>
</gene>
<organism evidence="2">
    <name type="scientific">Neisseria meningitidis alpha275</name>
    <dbReference type="NCBI Taxonomy" id="295996"/>
    <lineage>
        <taxon>Bacteria</taxon>
        <taxon>Pseudomonadati</taxon>
        <taxon>Pseudomonadota</taxon>
        <taxon>Betaproteobacteria</taxon>
        <taxon>Neisseriales</taxon>
        <taxon>Neisseriaceae</taxon>
        <taxon>Neisseria</taxon>
    </lineage>
</organism>
<proteinExistence type="predicted"/>
<feature type="compositionally biased region" description="Polar residues" evidence="1">
    <location>
        <begin position="80"/>
        <end position="94"/>
    </location>
</feature>
<protein>
    <submittedName>
        <fullName evidence="2">Uncharacterized protein</fullName>
    </submittedName>
</protein>
<name>C6SIF6_NEIME</name>
<feature type="compositionally biased region" description="Basic residues" evidence="1">
    <location>
        <begin position="7"/>
        <end position="25"/>
    </location>
</feature>
<dbReference type="EMBL" id="AM889138">
    <property type="protein sequence ID" value="CBA06028.1"/>
    <property type="molecule type" value="Genomic_DNA"/>
</dbReference>
<accession>C6SIF6</accession>
<reference evidence="2" key="1">
    <citation type="journal article" date="2008" name="Proc. Natl. Acad. Sci. U.S.A.">
        <title>Whole-genome comparison of disease and carriage strains provides insights into virulence evolution in Neisseria meningitidis.</title>
        <authorList>
            <person name="Schoen C."/>
            <person name="Blom J."/>
            <person name="Claus H."/>
            <person name="Schramm-Glueck A."/>
            <person name="Brandt P."/>
            <person name="Mueller T."/>
            <person name="Goesmann A."/>
            <person name="Joseph B."/>
            <person name="Konietzny S."/>
            <person name="Kurzai O."/>
            <person name="Schmitt C."/>
            <person name="Friedrich T."/>
            <person name="Linke B."/>
            <person name="Vogel U."/>
            <person name="Frosch M."/>
        </authorList>
    </citation>
    <scope>NUCLEOTIDE SEQUENCE</scope>
    <source>
        <strain evidence="2">Alpha275</strain>
    </source>
</reference>